<dbReference type="Pfam" id="PF24883">
    <property type="entry name" value="NPHP3_N"/>
    <property type="match status" value="1"/>
</dbReference>
<dbReference type="SUPFAM" id="SSF52540">
    <property type="entry name" value="P-loop containing nucleoside triphosphate hydrolases"/>
    <property type="match status" value="1"/>
</dbReference>
<keyword evidence="4" id="KW-1185">Reference proteome</keyword>
<dbReference type="InterPro" id="IPR027417">
    <property type="entry name" value="P-loop_NTPase"/>
</dbReference>
<dbReference type="WBParaSite" id="nRc.2.0.1.t05264-RA">
    <property type="protein sequence ID" value="nRc.2.0.1.t05264-RA"/>
    <property type="gene ID" value="nRc.2.0.1.g05264"/>
</dbReference>
<evidence type="ECO:0000313" key="5">
    <source>
        <dbReference type="WBParaSite" id="nRc.2.0.1.t05264-RA"/>
    </source>
</evidence>
<feature type="compositionally biased region" description="Low complexity" evidence="2">
    <location>
        <begin position="200"/>
        <end position="221"/>
    </location>
</feature>
<evidence type="ECO:0000256" key="2">
    <source>
        <dbReference type="SAM" id="MobiDB-lite"/>
    </source>
</evidence>
<dbReference type="Proteomes" id="UP000887565">
    <property type="component" value="Unplaced"/>
</dbReference>
<evidence type="ECO:0000256" key="1">
    <source>
        <dbReference type="ARBA" id="ARBA00022737"/>
    </source>
</evidence>
<feature type="region of interest" description="Disordered" evidence="2">
    <location>
        <begin position="198"/>
        <end position="225"/>
    </location>
</feature>
<dbReference type="PANTHER" id="PTHR19871:SF28">
    <property type="entry name" value="AAA+ ATPASE DOMAIN-CONTAINING PROTEIN"/>
    <property type="match status" value="1"/>
</dbReference>
<sequence length="443" mass="50678">MRIGGCKVGENVNPKLQNRFYASFVEQCAEIALEGSKHRHSNCLFVLRKFDDSEEIQSEMLVEKDPSVCQQLSDLKNNITQTFGDLKDNLLVFHTQISSGKEREFASYLEHFDHQIIKHLKKLIDNIYQSAVPQCGSESKSLSQSTINLLDSDANLRWIFDDAVSHYSEFLIRKTKNFVGHSENIQIIKEFCVNMHHPEQNSNNQQHEQNGTGRSASSSSKSLKRSKPIFISGEDGCGRTTLLCELGRKCQEWFNGEATLIIRFVSHIGFSKFANEMLRSLCLQMSYMNGLQWMLDQYRNEYSIEKLSEWLSKCCMETVHKSQKPLIIMVDDLDLLKYGHYLGGRDGSKQSCFPWIPLDLPENVIFVATISVRTPKSALPLKKFQGRQRSAWQISNQSHGCQVKTVARAGRVPKLEDVEIKQEGYFGVYDIRCQIEMGARVRP</sequence>
<evidence type="ECO:0000259" key="3">
    <source>
        <dbReference type="Pfam" id="PF24883"/>
    </source>
</evidence>
<protein>
    <submittedName>
        <fullName evidence="5">NACHT domain-containing protein</fullName>
    </submittedName>
</protein>
<dbReference type="Gene3D" id="3.40.50.300">
    <property type="entry name" value="P-loop containing nucleotide triphosphate hydrolases"/>
    <property type="match status" value="1"/>
</dbReference>
<accession>A0A915HU18</accession>
<dbReference type="AlphaFoldDB" id="A0A915HU18"/>
<dbReference type="InterPro" id="IPR052752">
    <property type="entry name" value="NACHT-WD_repeat"/>
</dbReference>
<organism evidence="4 5">
    <name type="scientific">Romanomermis culicivorax</name>
    <name type="common">Nematode worm</name>
    <dbReference type="NCBI Taxonomy" id="13658"/>
    <lineage>
        <taxon>Eukaryota</taxon>
        <taxon>Metazoa</taxon>
        <taxon>Ecdysozoa</taxon>
        <taxon>Nematoda</taxon>
        <taxon>Enoplea</taxon>
        <taxon>Dorylaimia</taxon>
        <taxon>Mermithida</taxon>
        <taxon>Mermithoidea</taxon>
        <taxon>Mermithidae</taxon>
        <taxon>Romanomermis</taxon>
    </lineage>
</organism>
<proteinExistence type="predicted"/>
<evidence type="ECO:0000313" key="4">
    <source>
        <dbReference type="Proteomes" id="UP000887565"/>
    </source>
</evidence>
<keyword evidence="1" id="KW-0677">Repeat</keyword>
<name>A0A915HU18_ROMCU</name>
<reference evidence="5" key="1">
    <citation type="submission" date="2022-11" db="UniProtKB">
        <authorList>
            <consortium name="WormBaseParasite"/>
        </authorList>
    </citation>
    <scope>IDENTIFICATION</scope>
</reference>
<dbReference type="InterPro" id="IPR056884">
    <property type="entry name" value="NPHP3-like_N"/>
</dbReference>
<dbReference type="PANTHER" id="PTHR19871">
    <property type="entry name" value="BETA TRANSDUCIN-RELATED PROTEIN"/>
    <property type="match status" value="1"/>
</dbReference>
<feature type="domain" description="Nephrocystin 3-like N-terminal" evidence="3">
    <location>
        <begin position="225"/>
        <end position="334"/>
    </location>
</feature>